<dbReference type="OrthoDB" id="5421848at2"/>
<evidence type="ECO:0000313" key="1">
    <source>
        <dbReference type="EMBL" id="AQT43028.1"/>
    </source>
</evidence>
<keyword evidence="2" id="KW-1185">Reference proteome</keyword>
<gene>
    <name evidence="1" type="ORF">BBC0178_015690</name>
</gene>
<dbReference type="KEGG" id="bapa:BBC0178_015690"/>
<evidence type="ECO:0000313" key="2">
    <source>
        <dbReference type="Proteomes" id="UP000189660"/>
    </source>
</evidence>
<dbReference type="Proteomes" id="UP000189660">
    <property type="component" value="Chromosome"/>
</dbReference>
<sequence length="210" mass="24842">MKISGIVELKNTTPLFDNGRHRVIFQHPQNPDLIIKIVRHRWAEKYEKYNAFKKRFKPLRENVYNIFEFLETMRLNFDTNLRTPHILTTSGIVRTDLGWGMVCEIEKDKDGSPAKTIHEIGDKISNYIGELKDLSQWAETSPVVLTSFHTDNMVLSWRDDHYEFVMIDGIGERNILHLRSYIRSLNRRENRKRLHKMLNELNLYDSVVGK</sequence>
<dbReference type="Pfam" id="PF10707">
    <property type="entry name" value="YrbL-PhoP_reg"/>
    <property type="match status" value="1"/>
</dbReference>
<name>A0A1U9MCH7_9HYPH</name>
<organism evidence="1 2">
    <name type="scientific">Bartonella apihabitans</name>
    <dbReference type="NCBI Taxonomy" id="2750929"/>
    <lineage>
        <taxon>Bacteria</taxon>
        <taxon>Pseudomonadati</taxon>
        <taxon>Pseudomonadota</taxon>
        <taxon>Alphaproteobacteria</taxon>
        <taxon>Hyphomicrobiales</taxon>
        <taxon>Bartonellaceae</taxon>
        <taxon>Bartonella</taxon>
    </lineage>
</organism>
<dbReference type="AlphaFoldDB" id="A0A1U9MCH7"/>
<dbReference type="InterPro" id="IPR019647">
    <property type="entry name" value="PhoP_reg_network_YrbL"/>
</dbReference>
<protein>
    <submittedName>
        <fullName evidence="1">PhoP regulatory network protein YrbL</fullName>
    </submittedName>
</protein>
<dbReference type="RefSeq" id="WP_078039739.1">
    <property type="nucleotide sequence ID" value="NZ_CP015820.1"/>
</dbReference>
<proteinExistence type="predicted"/>
<reference evidence="1 2" key="1">
    <citation type="submission" date="2016-11" db="EMBL/GenBank/DDBJ databases">
        <title>Comparative genomics of Bartonella apis.</title>
        <authorList>
            <person name="Engel P."/>
        </authorList>
    </citation>
    <scope>NUCLEOTIDE SEQUENCE [LARGE SCALE GENOMIC DNA]</scope>
    <source>
        <strain evidence="1 2">BBC0178</strain>
    </source>
</reference>
<accession>A0A1U9MCH7</accession>
<dbReference type="EMBL" id="CP015820">
    <property type="protein sequence ID" value="AQT43028.1"/>
    <property type="molecule type" value="Genomic_DNA"/>
</dbReference>